<dbReference type="Proteomes" id="UP001143463">
    <property type="component" value="Unassembled WGS sequence"/>
</dbReference>
<protein>
    <submittedName>
        <fullName evidence="1">Uncharacterized protein</fullName>
    </submittedName>
</protein>
<dbReference type="AlphaFoldDB" id="A0A9W6L1J9"/>
<organism evidence="1 2">
    <name type="scientific">Pseudonocardia halophobica</name>
    <dbReference type="NCBI Taxonomy" id="29401"/>
    <lineage>
        <taxon>Bacteria</taxon>
        <taxon>Bacillati</taxon>
        <taxon>Actinomycetota</taxon>
        <taxon>Actinomycetes</taxon>
        <taxon>Pseudonocardiales</taxon>
        <taxon>Pseudonocardiaceae</taxon>
        <taxon>Pseudonocardia</taxon>
    </lineage>
</organism>
<proteinExistence type="predicted"/>
<sequence>MPFTAATPIKDTVSDNLSWSKGGVRRRAPTAMACDVARSATSPYANRRWRRPLTGPNVCSRPPACDVASGGGRFSTCRRRVSLSEEEAVALTRSSVVTKVGEKYDQLTRTVPELWGYPLFCGIMRVVFTDAQRAPFQVGEARTAAESGRRTPAKLV</sequence>
<accession>A0A9W6L1J9</accession>
<evidence type="ECO:0000313" key="1">
    <source>
        <dbReference type="EMBL" id="GLL10505.1"/>
    </source>
</evidence>
<evidence type="ECO:0000313" key="2">
    <source>
        <dbReference type="Proteomes" id="UP001143463"/>
    </source>
</evidence>
<keyword evidence="2" id="KW-1185">Reference proteome</keyword>
<dbReference type="EMBL" id="BSFQ01000005">
    <property type="protein sequence ID" value="GLL10505.1"/>
    <property type="molecule type" value="Genomic_DNA"/>
</dbReference>
<comment type="caution">
    <text evidence="1">The sequence shown here is derived from an EMBL/GenBank/DDBJ whole genome shotgun (WGS) entry which is preliminary data.</text>
</comment>
<reference evidence="1" key="2">
    <citation type="submission" date="2023-01" db="EMBL/GenBank/DDBJ databases">
        <authorList>
            <person name="Sun Q."/>
            <person name="Evtushenko L."/>
        </authorList>
    </citation>
    <scope>NUCLEOTIDE SEQUENCE</scope>
    <source>
        <strain evidence="1">VKM Ac-1069</strain>
    </source>
</reference>
<reference evidence="1" key="1">
    <citation type="journal article" date="2014" name="Int. J. Syst. Evol. Microbiol.">
        <title>Complete genome sequence of Corynebacterium casei LMG S-19264T (=DSM 44701T), isolated from a smear-ripened cheese.</title>
        <authorList>
            <consortium name="US DOE Joint Genome Institute (JGI-PGF)"/>
            <person name="Walter F."/>
            <person name="Albersmeier A."/>
            <person name="Kalinowski J."/>
            <person name="Ruckert C."/>
        </authorList>
    </citation>
    <scope>NUCLEOTIDE SEQUENCE</scope>
    <source>
        <strain evidence="1">VKM Ac-1069</strain>
    </source>
</reference>
<gene>
    <name evidence="1" type="ORF">GCM10017577_16450</name>
</gene>
<name>A0A9W6L1J9_9PSEU</name>